<dbReference type="Proteomes" id="UP000323000">
    <property type="component" value="Chromosome 12"/>
</dbReference>
<evidence type="ECO:0000313" key="3">
    <source>
        <dbReference type="EMBL" id="TXG48792.1"/>
    </source>
</evidence>
<evidence type="ECO:0000256" key="1">
    <source>
        <dbReference type="SAM" id="MobiDB-lite"/>
    </source>
</evidence>
<protein>
    <recommendedName>
        <fullName evidence="2">CRIB domain-containing protein</fullName>
    </recommendedName>
</protein>
<proteinExistence type="predicted"/>
<keyword evidence="4" id="KW-1185">Reference proteome</keyword>
<dbReference type="InterPro" id="IPR000095">
    <property type="entry name" value="CRIB_dom"/>
</dbReference>
<dbReference type="InterPro" id="IPR036936">
    <property type="entry name" value="CRIB_dom_sf"/>
</dbReference>
<dbReference type="OrthoDB" id="678664at2759"/>
<comment type="caution">
    <text evidence="3">The sequence shown here is derived from an EMBL/GenBank/DDBJ whole genome shotgun (WGS) entry which is preliminary data.</text>
</comment>
<accession>A0A5C7GWU0</accession>
<feature type="domain" description="CRIB" evidence="2">
    <location>
        <begin position="112"/>
        <end position="125"/>
    </location>
</feature>
<feature type="region of interest" description="Disordered" evidence="1">
    <location>
        <begin position="26"/>
        <end position="62"/>
    </location>
</feature>
<name>A0A5C7GWU0_9ROSI</name>
<dbReference type="Gene3D" id="3.90.810.10">
    <property type="entry name" value="CRIB domain"/>
    <property type="match status" value="1"/>
</dbReference>
<gene>
    <name evidence="3" type="ORF">EZV62_024667</name>
</gene>
<reference evidence="4" key="1">
    <citation type="journal article" date="2019" name="Gigascience">
        <title>De novo genome assembly of the endangered Acer yangbiense, a plant species with extremely small populations endemic to Yunnan Province, China.</title>
        <authorList>
            <person name="Yang J."/>
            <person name="Wariss H.M."/>
            <person name="Tao L."/>
            <person name="Zhang R."/>
            <person name="Yun Q."/>
            <person name="Hollingsworth P."/>
            <person name="Dao Z."/>
            <person name="Luo G."/>
            <person name="Guo H."/>
            <person name="Ma Y."/>
            <person name="Sun W."/>
        </authorList>
    </citation>
    <scope>NUCLEOTIDE SEQUENCE [LARGE SCALE GENOMIC DNA]</scope>
    <source>
        <strain evidence="4">cv. Malutang</strain>
    </source>
</reference>
<dbReference type="PANTHER" id="PTHR46931:SF6">
    <property type="entry name" value="CRIB DOMAIN-CONTAINING PROTEIN RIC4"/>
    <property type="match status" value="1"/>
</dbReference>
<dbReference type="EMBL" id="VAHF01000012">
    <property type="protein sequence ID" value="TXG48792.1"/>
    <property type="molecule type" value="Genomic_DNA"/>
</dbReference>
<dbReference type="AlphaFoldDB" id="A0A5C7GWU0"/>
<dbReference type="InterPro" id="IPR044509">
    <property type="entry name" value="RIC2/4"/>
</dbReference>
<dbReference type="PROSITE" id="PS50108">
    <property type="entry name" value="CRIB"/>
    <property type="match status" value="1"/>
</dbReference>
<dbReference type="PANTHER" id="PTHR46931">
    <property type="entry name" value="CRIB DOMAIN-CONTAINING PROTEIN RIC2"/>
    <property type="match status" value="1"/>
</dbReference>
<evidence type="ECO:0000259" key="2">
    <source>
        <dbReference type="PROSITE" id="PS50108"/>
    </source>
</evidence>
<organism evidence="3 4">
    <name type="scientific">Acer yangbiense</name>
    <dbReference type="NCBI Taxonomy" id="1000413"/>
    <lineage>
        <taxon>Eukaryota</taxon>
        <taxon>Viridiplantae</taxon>
        <taxon>Streptophyta</taxon>
        <taxon>Embryophyta</taxon>
        <taxon>Tracheophyta</taxon>
        <taxon>Spermatophyta</taxon>
        <taxon>Magnoliopsida</taxon>
        <taxon>eudicotyledons</taxon>
        <taxon>Gunneridae</taxon>
        <taxon>Pentapetalae</taxon>
        <taxon>rosids</taxon>
        <taxon>malvids</taxon>
        <taxon>Sapindales</taxon>
        <taxon>Sapindaceae</taxon>
        <taxon>Hippocastanoideae</taxon>
        <taxon>Acereae</taxon>
        <taxon>Acer</taxon>
    </lineage>
</organism>
<evidence type="ECO:0000313" key="4">
    <source>
        <dbReference type="Proteomes" id="UP000323000"/>
    </source>
</evidence>
<sequence>MRDKMERFVLLPFSVGCVSESSIAVALQQPRRSSSKPPPPKNTSPTRNREDDEESLSSSNTDESMKNSFRFLAIPKPDISNGFNRLFKGFKTISQLFVYKDEMEEMEKEMEIGFPTDVKHVTHIGLDGSSSTTNNNNNNNNNPIKGWENLISPQLLTTTLPSVSLDQFELAMAAQAQAQAQAQPQPLPLVNT</sequence>